<gene>
    <name evidence="3" type="ORF">MCOR_5093</name>
</gene>
<feature type="region of interest" description="Disordered" evidence="2">
    <location>
        <begin position="150"/>
        <end position="182"/>
    </location>
</feature>
<reference evidence="3 4" key="1">
    <citation type="submission" date="2020-06" db="EMBL/GenBank/DDBJ databases">
        <authorList>
            <person name="Li R."/>
            <person name="Bekaert M."/>
        </authorList>
    </citation>
    <scope>NUCLEOTIDE SEQUENCE [LARGE SCALE GENOMIC DNA]</scope>
    <source>
        <strain evidence="4">wild</strain>
    </source>
</reference>
<dbReference type="Proteomes" id="UP000507470">
    <property type="component" value="Unassembled WGS sequence"/>
</dbReference>
<evidence type="ECO:0000313" key="3">
    <source>
        <dbReference type="EMBL" id="CAC5363802.1"/>
    </source>
</evidence>
<organism evidence="3 4">
    <name type="scientific">Mytilus coruscus</name>
    <name type="common">Sea mussel</name>
    <dbReference type="NCBI Taxonomy" id="42192"/>
    <lineage>
        <taxon>Eukaryota</taxon>
        <taxon>Metazoa</taxon>
        <taxon>Spiralia</taxon>
        <taxon>Lophotrochozoa</taxon>
        <taxon>Mollusca</taxon>
        <taxon>Bivalvia</taxon>
        <taxon>Autobranchia</taxon>
        <taxon>Pteriomorphia</taxon>
        <taxon>Mytilida</taxon>
        <taxon>Mytiloidea</taxon>
        <taxon>Mytilidae</taxon>
        <taxon>Mytilinae</taxon>
        <taxon>Mytilus</taxon>
    </lineage>
</organism>
<evidence type="ECO:0000313" key="4">
    <source>
        <dbReference type="Proteomes" id="UP000507470"/>
    </source>
</evidence>
<feature type="compositionally biased region" description="Basic residues" evidence="2">
    <location>
        <begin position="10"/>
        <end position="22"/>
    </location>
</feature>
<proteinExistence type="predicted"/>
<protein>
    <submittedName>
        <fullName evidence="3">Uncharacterized protein</fullName>
    </submittedName>
</protein>
<feature type="coiled-coil region" evidence="1">
    <location>
        <begin position="55"/>
        <end position="82"/>
    </location>
</feature>
<feature type="region of interest" description="Disordered" evidence="2">
    <location>
        <begin position="1"/>
        <end position="28"/>
    </location>
</feature>
<sequence length="182" mass="20833">MNLNIQPEGKKHHGKKETHQHHGLSALAGNVDIKIKAKVPSSMQWRNTGLELKNRKGKSQTMEEKRSEIAKLSREQRNLTNCFKKAEYTTEAIKPNTEDIPHTNQGWRSASALFQQLCDEAYSCRLHNIVAKVRSMHVYRMHHISNPIVSSNESTSKISRQDEQRTSNMFRSQSTTNKSIHG</sequence>
<evidence type="ECO:0000256" key="2">
    <source>
        <dbReference type="SAM" id="MobiDB-lite"/>
    </source>
</evidence>
<name>A0A6J8AAB4_MYTCO</name>
<feature type="compositionally biased region" description="Polar residues" evidence="2">
    <location>
        <begin position="166"/>
        <end position="182"/>
    </location>
</feature>
<keyword evidence="1" id="KW-0175">Coiled coil</keyword>
<evidence type="ECO:0000256" key="1">
    <source>
        <dbReference type="SAM" id="Coils"/>
    </source>
</evidence>
<dbReference type="EMBL" id="CACVKT020000909">
    <property type="protein sequence ID" value="CAC5363802.1"/>
    <property type="molecule type" value="Genomic_DNA"/>
</dbReference>
<accession>A0A6J8AAB4</accession>
<keyword evidence="4" id="KW-1185">Reference proteome</keyword>
<dbReference type="AlphaFoldDB" id="A0A6J8AAB4"/>